<evidence type="ECO:0000256" key="1">
    <source>
        <dbReference type="PROSITE-ProRule" id="PRU00110"/>
    </source>
</evidence>
<feature type="modified residue" description="Phosphohistidine" evidence="1">
    <location>
        <position position="89"/>
    </location>
</feature>
<dbReference type="SUPFAM" id="SSF47226">
    <property type="entry name" value="Histidine-containing phosphotransfer domain, HPT domain"/>
    <property type="match status" value="1"/>
</dbReference>
<dbReference type="EMBL" id="FN649730">
    <property type="protein sequence ID" value="CBJ30065.1"/>
    <property type="molecule type" value="Genomic_DNA"/>
</dbReference>
<evidence type="ECO:0000256" key="2">
    <source>
        <dbReference type="SAM" id="MobiDB-lite"/>
    </source>
</evidence>
<proteinExistence type="predicted"/>
<keyword evidence="1" id="KW-0597">Phosphoprotein</keyword>
<accession>D7FN01</accession>
<dbReference type="InParanoid" id="D7FN01"/>
<evidence type="ECO:0000259" key="3">
    <source>
        <dbReference type="PROSITE" id="PS50894"/>
    </source>
</evidence>
<evidence type="ECO:0000313" key="5">
    <source>
        <dbReference type="Proteomes" id="UP000002630"/>
    </source>
</evidence>
<dbReference type="OrthoDB" id="39160at2759"/>
<dbReference type="Proteomes" id="UP000002630">
    <property type="component" value="Linkage Group LG05"/>
</dbReference>
<dbReference type="eggNOG" id="ENOG502SWQ8">
    <property type="taxonomic scope" value="Eukaryota"/>
</dbReference>
<dbReference type="PROSITE" id="PS50894">
    <property type="entry name" value="HPT"/>
    <property type="match status" value="1"/>
</dbReference>
<protein>
    <submittedName>
        <fullName evidence="4">Hpt domain protein</fullName>
    </submittedName>
</protein>
<reference evidence="4 5" key="1">
    <citation type="journal article" date="2010" name="Nature">
        <title>The Ectocarpus genome and the independent evolution of multicellularity in brown algae.</title>
        <authorList>
            <person name="Cock J.M."/>
            <person name="Sterck L."/>
            <person name="Rouze P."/>
            <person name="Scornet D."/>
            <person name="Allen A.E."/>
            <person name="Amoutzias G."/>
            <person name="Anthouard V."/>
            <person name="Artiguenave F."/>
            <person name="Aury J.M."/>
            <person name="Badger J.H."/>
            <person name="Beszteri B."/>
            <person name="Billiau K."/>
            <person name="Bonnet E."/>
            <person name="Bothwell J.H."/>
            <person name="Bowler C."/>
            <person name="Boyen C."/>
            <person name="Brownlee C."/>
            <person name="Carrano C.J."/>
            <person name="Charrier B."/>
            <person name="Cho G.Y."/>
            <person name="Coelho S.M."/>
            <person name="Collen J."/>
            <person name="Corre E."/>
            <person name="Da Silva C."/>
            <person name="Delage L."/>
            <person name="Delaroque N."/>
            <person name="Dittami S.M."/>
            <person name="Doulbeau S."/>
            <person name="Elias M."/>
            <person name="Farnham G."/>
            <person name="Gachon C.M."/>
            <person name="Gschloessl B."/>
            <person name="Heesch S."/>
            <person name="Jabbari K."/>
            <person name="Jubin C."/>
            <person name="Kawai H."/>
            <person name="Kimura K."/>
            <person name="Kloareg B."/>
            <person name="Kupper F.C."/>
            <person name="Lang D."/>
            <person name="Le Bail A."/>
            <person name="Leblanc C."/>
            <person name="Lerouge P."/>
            <person name="Lohr M."/>
            <person name="Lopez P.J."/>
            <person name="Martens C."/>
            <person name="Maumus F."/>
            <person name="Michel G."/>
            <person name="Miranda-Saavedra D."/>
            <person name="Morales J."/>
            <person name="Moreau H."/>
            <person name="Motomura T."/>
            <person name="Nagasato C."/>
            <person name="Napoli C.A."/>
            <person name="Nelson D.R."/>
            <person name="Nyvall-Collen P."/>
            <person name="Peters A.F."/>
            <person name="Pommier C."/>
            <person name="Potin P."/>
            <person name="Poulain J."/>
            <person name="Quesneville H."/>
            <person name="Read B."/>
            <person name="Rensing S.A."/>
            <person name="Ritter A."/>
            <person name="Rousvoal S."/>
            <person name="Samanta M."/>
            <person name="Samson G."/>
            <person name="Schroeder D.C."/>
            <person name="Segurens B."/>
            <person name="Strittmatter M."/>
            <person name="Tonon T."/>
            <person name="Tregear J.W."/>
            <person name="Valentin K."/>
            <person name="von Dassow P."/>
            <person name="Yamagishi T."/>
            <person name="Van de Peer Y."/>
            <person name="Wincker P."/>
        </authorList>
    </citation>
    <scope>NUCLEOTIDE SEQUENCE [LARGE SCALE GENOMIC DNA]</scope>
    <source>
        <strain evidence="5">Ec32 / CCAP1310/4</strain>
    </source>
</reference>
<dbReference type="InterPro" id="IPR008207">
    <property type="entry name" value="Sig_transdc_His_kin_Hpt_dom"/>
</dbReference>
<feature type="compositionally biased region" description="Basic and acidic residues" evidence="2">
    <location>
        <begin position="1"/>
        <end position="16"/>
    </location>
</feature>
<name>D7FN01_ECTSI</name>
<dbReference type="Gene3D" id="1.20.120.160">
    <property type="entry name" value="HPT domain"/>
    <property type="match status" value="1"/>
</dbReference>
<feature type="region of interest" description="Disordered" evidence="2">
    <location>
        <begin position="1"/>
        <end position="23"/>
    </location>
</feature>
<evidence type="ECO:0000313" key="4">
    <source>
        <dbReference type="EMBL" id="CBJ30065.1"/>
    </source>
</evidence>
<sequence>MEKAGDGDKKASEKSSDQGSSANLVGVQLGVPDDTEVIDWAAAVDQCSGDVSFLEELLVDLWNESNAHMEQLREFIPRGAMRDTQHEAHSIKGAAANLMCHRLRLSALYLERAGQVGTRLQEGSSDFNSVKEDLKKGQQVLERELSLFQDLLKKKKLV</sequence>
<feature type="domain" description="HPt" evidence="3">
    <location>
        <begin position="50"/>
        <end position="155"/>
    </location>
</feature>
<dbReference type="EMBL" id="FN648230">
    <property type="protein sequence ID" value="CBJ30065.1"/>
    <property type="molecule type" value="Genomic_DNA"/>
</dbReference>
<dbReference type="GO" id="GO:0000160">
    <property type="term" value="P:phosphorelay signal transduction system"/>
    <property type="evidence" value="ECO:0007669"/>
    <property type="project" value="InterPro"/>
</dbReference>
<dbReference type="Pfam" id="PF01627">
    <property type="entry name" value="Hpt"/>
    <property type="match status" value="1"/>
</dbReference>
<gene>
    <name evidence="4" type="primary">HPT</name>
    <name evidence="4" type="ORF">Esi_0172_0062</name>
</gene>
<dbReference type="AlphaFoldDB" id="D7FN01"/>
<keyword evidence="5" id="KW-1185">Reference proteome</keyword>
<dbReference type="InterPro" id="IPR036641">
    <property type="entry name" value="HPT_dom_sf"/>
</dbReference>
<organism evidence="4 5">
    <name type="scientific">Ectocarpus siliculosus</name>
    <name type="common">Brown alga</name>
    <name type="synonym">Conferva siliculosa</name>
    <dbReference type="NCBI Taxonomy" id="2880"/>
    <lineage>
        <taxon>Eukaryota</taxon>
        <taxon>Sar</taxon>
        <taxon>Stramenopiles</taxon>
        <taxon>Ochrophyta</taxon>
        <taxon>PX clade</taxon>
        <taxon>Phaeophyceae</taxon>
        <taxon>Ectocarpales</taxon>
        <taxon>Ectocarpaceae</taxon>
        <taxon>Ectocarpus</taxon>
    </lineage>
</organism>